<dbReference type="Proteomes" id="UP000037751">
    <property type="component" value="Unassembled WGS sequence"/>
</dbReference>
<evidence type="ECO:0000259" key="3">
    <source>
        <dbReference type="Pfam" id="PF02872"/>
    </source>
</evidence>
<dbReference type="Gene3D" id="3.90.780.10">
    <property type="entry name" value="5'-Nucleotidase, C-terminal domain"/>
    <property type="match status" value="1"/>
</dbReference>
<proteinExistence type="inferred from homology"/>
<reference evidence="4 5" key="1">
    <citation type="submission" date="2015-07" db="EMBL/GenBank/DDBJ databases">
        <title>Draft Genome Sequence of Malassezia furfur CBS1878 and Malassezia pachydermatis CBS1879.</title>
        <authorList>
            <person name="Triana S."/>
            <person name="Ohm R."/>
            <person name="Gonzalez A."/>
            <person name="DeCock H."/>
            <person name="Restrepo S."/>
            <person name="Celis A."/>
        </authorList>
    </citation>
    <scope>NUCLEOTIDE SEQUENCE [LARGE SCALE GENOMIC DNA]</scope>
    <source>
        <strain evidence="4 5">CBS 1879</strain>
    </source>
</reference>
<dbReference type="Gene3D" id="3.60.21.10">
    <property type="match status" value="1"/>
</dbReference>
<dbReference type="GO" id="GO:0016787">
    <property type="term" value="F:hydrolase activity"/>
    <property type="evidence" value="ECO:0007669"/>
    <property type="project" value="UniProtKB-KW"/>
</dbReference>
<dbReference type="STRING" id="77020.A0A0M8MLF0"/>
<keyword evidence="2" id="KW-0378">Hydrolase</keyword>
<dbReference type="VEuPathDB" id="FungiDB:Malapachy_2899"/>
<dbReference type="PRINTS" id="PR01607">
    <property type="entry name" value="APYRASEFAMLY"/>
</dbReference>
<evidence type="ECO:0000256" key="1">
    <source>
        <dbReference type="ARBA" id="ARBA00006654"/>
    </source>
</evidence>
<dbReference type="RefSeq" id="XP_017990099.1">
    <property type="nucleotide sequence ID" value="XM_018137383.1"/>
</dbReference>
<dbReference type="InterPro" id="IPR008334">
    <property type="entry name" value="5'-Nucleotdase_C"/>
</dbReference>
<name>A0A0M8MLF0_9BASI</name>
<evidence type="ECO:0000313" key="5">
    <source>
        <dbReference type="Proteomes" id="UP000037751"/>
    </source>
</evidence>
<gene>
    <name evidence="4" type="ORF">Malapachy_2899</name>
</gene>
<dbReference type="InterPro" id="IPR036907">
    <property type="entry name" value="5'-Nucleotdase_C_sf"/>
</dbReference>
<dbReference type="SUPFAM" id="SSF56300">
    <property type="entry name" value="Metallo-dependent phosphatases"/>
    <property type="match status" value="1"/>
</dbReference>
<dbReference type="SUPFAM" id="SSF55816">
    <property type="entry name" value="5'-nucleotidase (syn. UDP-sugar hydrolase), C-terminal domain"/>
    <property type="match status" value="1"/>
</dbReference>
<comment type="similarity">
    <text evidence="1 2">Belongs to the 5'-nucleotidase family.</text>
</comment>
<keyword evidence="2" id="KW-0547">Nucleotide-binding</keyword>
<dbReference type="GO" id="GO:0009166">
    <property type="term" value="P:nucleotide catabolic process"/>
    <property type="evidence" value="ECO:0007669"/>
    <property type="project" value="InterPro"/>
</dbReference>
<dbReference type="InterPro" id="IPR006179">
    <property type="entry name" value="5_nucleotidase/apyrase"/>
</dbReference>
<comment type="caution">
    <text evidence="4">The sequence shown here is derived from an EMBL/GenBank/DDBJ whole genome shotgun (WGS) entry which is preliminary data.</text>
</comment>
<dbReference type="EMBL" id="LGAV01000012">
    <property type="protein sequence ID" value="KOS12467.1"/>
    <property type="molecule type" value="Genomic_DNA"/>
</dbReference>
<evidence type="ECO:0000256" key="2">
    <source>
        <dbReference type="RuleBase" id="RU362119"/>
    </source>
</evidence>
<dbReference type="OrthoDB" id="10252235at2759"/>
<dbReference type="PANTHER" id="PTHR11575">
    <property type="entry name" value="5'-NUCLEOTIDASE-RELATED"/>
    <property type="match status" value="1"/>
</dbReference>
<organism evidence="4 5">
    <name type="scientific">Malassezia pachydermatis</name>
    <dbReference type="NCBI Taxonomy" id="77020"/>
    <lineage>
        <taxon>Eukaryota</taxon>
        <taxon>Fungi</taxon>
        <taxon>Dikarya</taxon>
        <taxon>Basidiomycota</taxon>
        <taxon>Ustilaginomycotina</taxon>
        <taxon>Malasseziomycetes</taxon>
        <taxon>Malasseziales</taxon>
        <taxon>Malasseziaceae</taxon>
        <taxon>Malassezia</taxon>
    </lineage>
</organism>
<dbReference type="GeneID" id="28729259"/>
<dbReference type="AlphaFoldDB" id="A0A0M8MLF0"/>
<evidence type="ECO:0000313" key="4">
    <source>
        <dbReference type="EMBL" id="KOS12467.1"/>
    </source>
</evidence>
<keyword evidence="5" id="KW-1185">Reference proteome</keyword>
<feature type="domain" description="5'-Nucleotidase C-terminal" evidence="3">
    <location>
        <begin position="278"/>
        <end position="490"/>
    </location>
</feature>
<dbReference type="GO" id="GO:0000166">
    <property type="term" value="F:nucleotide binding"/>
    <property type="evidence" value="ECO:0007669"/>
    <property type="project" value="UniProtKB-KW"/>
</dbReference>
<protein>
    <submittedName>
        <fullName evidence="4">Metallo-dependent phosphatase</fullName>
    </submittedName>
</protein>
<sequence>MVPVINAMQVDCAVLGNHDWDFGYPHLQSLLSKTNFPWLFSNVVDASWRDDDSEQSPELDERDKQIEGTLPYFVMEVKGIKIGCIGLVEEEWLDTVPGFPEEFEYRDMVQTALKLSKELREGPEKCELIFAATHCRLPNDIALANALGAVAKTDPSQHGVDLILGGHDHTYYIGRGVDSYDGTEFERSMMGCENDENTLIVKSGTDFHDLSEVEITLSEPHDDTAVRRRTIERLTVRRHQPCPNDESLPELHELLDQLMQRVTKATEQPVAITLNEWDLRSEKVRTKESGIGDLISDILLMAMERMLRRKSHPKCSKILQNDYRMADCALICGGSLRSDSVFGPGKITLGNLMEIMPFEDPIVVKELTGQDIWDALENGFSTYPKQEGRFPQLAGLQVVWDSSREPGHRVVSVHVLKQPFDGSGPESKETFINIRNSFLYEPDTKSDNENSVMVCRITPEVREELQMHKNYAVVTREYLCQGNDGYDALTRGRYIIDDESGELMSTLVRKFLLGATYISRWNHLHAKCGLDTVDSPMSMSPPSSVGHGDTSHLPKRRRLSMMEQLHKHVDRDQVYLSSGTEDAIQRANKLRLRRSRSVQLPTNASRDTLRKRLHPAAAAILNDSMVVDSTPLAIRDALFVAAHEHHSHFDSASRIDTGLVVDHDCAKEDLAVIVALTDGRMVDQAQSKTNET</sequence>
<dbReference type="InterPro" id="IPR029052">
    <property type="entry name" value="Metallo-depent_PP-like"/>
</dbReference>
<dbReference type="Pfam" id="PF02872">
    <property type="entry name" value="5_nucleotid_C"/>
    <property type="match status" value="1"/>
</dbReference>
<accession>A0A0M8MLF0</accession>
<dbReference type="PANTHER" id="PTHR11575:SF48">
    <property type="entry name" value="5'-NUCLEOTIDASE"/>
    <property type="match status" value="1"/>
</dbReference>